<keyword evidence="14" id="KW-1185">Reference proteome</keyword>
<keyword evidence="4 10" id="KW-0863">Zinc-finger</keyword>
<evidence type="ECO:0000256" key="5">
    <source>
        <dbReference type="ARBA" id="ARBA00022833"/>
    </source>
</evidence>
<feature type="region of interest" description="Disordered" evidence="11">
    <location>
        <begin position="160"/>
        <end position="192"/>
    </location>
</feature>
<dbReference type="Gene3D" id="3.30.160.60">
    <property type="entry name" value="Classic Zinc Finger"/>
    <property type="match status" value="3"/>
</dbReference>
<dbReference type="EMBL" id="JANPWB010000001">
    <property type="protein sequence ID" value="KAJ1212381.1"/>
    <property type="molecule type" value="Genomic_DNA"/>
</dbReference>
<keyword evidence="5" id="KW-0862">Zinc</keyword>
<dbReference type="SMART" id="SM00355">
    <property type="entry name" value="ZnF_C2H2"/>
    <property type="match status" value="4"/>
</dbReference>
<protein>
    <recommendedName>
        <fullName evidence="12">C2H2-type domain-containing protein</fullName>
    </recommendedName>
</protein>
<feature type="compositionally biased region" description="Basic and acidic residues" evidence="11">
    <location>
        <begin position="172"/>
        <end position="182"/>
    </location>
</feature>
<dbReference type="FunFam" id="3.30.160.60:FF:000446">
    <property type="entry name" value="Zinc finger protein"/>
    <property type="match status" value="1"/>
</dbReference>
<evidence type="ECO:0000256" key="3">
    <source>
        <dbReference type="ARBA" id="ARBA00022737"/>
    </source>
</evidence>
<dbReference type="GO" id="GO:0008270">
    <property type="term" value="F:zinc ion binding"/>
    <property type="evidence" value="ECO:0007669"/>
    <property type="project" value="UniProtKB-KW"/>
</dbReference>
<keyword evidence="7" id="KW-0238">DNA-binding</keyword>
<dbReference type="InterPro" id="IPR050752">
    <property type="entry name" value="C2H2-ZF_domain"/>
</dbReference>
<evidence type="ECO:0000256" key="1">
    <source>
        <dbReference type="ARBA" id="ARBA00004123"/>
    </source>
</evidence>
<dbReference type="InterPro" id="IPR013087">
    <property type="entry name" value="Znf_C2H2_type"/>
</dbReference>
<dbReference type="GO" id="GO:0000978">
    <property type="term" value="F:RNA polymerase II cis-regulatory region sequence-specific DNA binding"/>
    <property type="evidence" value="ECO:0007669"/>
    <property type="project" value="TreeGrafter"/>
</dbReference>
<evidence type="ECO:0000259" key="12">
    <source>
        <dbReference type="PROSITE" id="PS50157"/>
    </source>
</evidence>
<organism evidence="13 14">
    <name type="scientific">Pleurodeles waltl</name>
    <name type="common">Iberian ribbed newt</name>
    <dbReference type="NCBI Taxonomy" id="8319"/>
    <lineage>
        <taxon>Eukaryota</taxon>
        <taxon>Metazoa</taxon>
        <taxon>Chordata</taxon>
        <taxon>Craniata</taxon>
        <taxon>Vertebrata</taxon>
        <taxon>Euteleostomi</taxon>
        <taxon>Amphibia</taxon>
        <taxon>Batrachia</taxon>
        <taxon>Caudata</taxon>
        <taxon>Salamandroidea</taxon>
        <taxon>Salamandridae</taxon>
        <taxon>Pleurodelinae</taxon>
        <taxon>Pleurodeles</taxon>
    </lineage>
</organism>
<comment type="caution">
    <text evidence="13">The sequence shown here is derived from an EMBL/GenBank/DDBJ whole genome shotgun (WGS) entry which is preliminary data.</text>
</comment>
<accession>A0AAV7WI74</accession>
<dbReference type="Proteomes" id="UP001066276">
    <property type="component" value="Chromosome 1_1"/>
</dbReference>
<dbReference type="PROSITE" id="PS00028">
    <property type="entry name" value="ZINC_FINGER_C2H2_1"/>
    <property type="match status" value="4"/>
</dbReference>
<evidence type="ECO:0000256" key="8">
    <source>
        <dbReference type="ARBA" id="ARBA00023163"/>
    </source>
</evidence>
<sequence length="262" mass="29811">MAQSGPFNGCEVRHCSARSKTKQTMVEPVEEIVQKTRPPHTYPQHGRQRPALEEISYICGECGRSFAGHSCFAEHQKSHKEKIYKCVECRQTYNHETALLRHLQSHTVPEPFQCTECRQCFGKNSDLLQHQQSHQVVTPCQCTELPLSQAESAAYQWKQSGEALELSPGGERPPRAQEERSHKSTLCAGSPSDAWHLHQHQRTDTARTHMHCPPGQQRFHDRAGVELHPCPHCKSSFRLKGSLALHMKIHRNQRNPDQHLGS</sequence>
<feature type="domain" description="C2H2-type" evidence="12">
    <location>
        <begin position="57"/>
        <end position="79"/>
    </location>
</feature>
<keyword evidence="6" id="KW-0805">Transcription regulation</keyword>
<evidence type="ECO:0000256" key="10">
    <source>
        <dbReference type="PROSITE-ProRule" id="PRU00042"/>
    </source>
</evidence>
<dbReference type="InterPro" id="IPR036236">
    <property type="entry name" value="Znf_C2H2_sf"/>
</dbReference>
<dbReference type="Pfam" id="PF00096">
    <property type="entry name" value="zf-C2H2"/>
    <property type="match status" value="4"/>
</dbReference>
<evidence type="ECO:0000256" key="2">
    <source>
        <dbReference type="ARBA" id="ARBA00022723"/>
    </source>
</evidence>
<dbReference type="PROSITE" id="PS50157">
    <property type="entry name" value="ZINC_FINGER_C2H2_2"/>
    <property type="match status" value="4"/>
</dbReference>
<comment type="subcellular location">
    <subcellularLocation>
        <location evidence="1">Nucleus</location>
    </subcellularLocation>
</comment>
<dbReference type="PANTHER" id="PTHR24384">
    <property type="entry name" value="FINGER PUTATIVE TRANSCRIPTION FACTOR FAMILY-RELATED"/>
    <property type="match status" value="1"/>
</dbReference>
<evidence type="ECO:0000256" key="6">
    <source>
        <dbReference type="ARBA" id="ARBA00023015"/>
    </source>
</evidence>
<keyword evidence="3" id="KW-0677">Repeat</keyword>
<proteinExistence type="predicted"/>
<dbReference type="PANTHER" id="PTHR24384:SF189">
    <property type="entry name" value="C2H2-TYPE DOMAIN-CONTAINING PROTEIN-RELATED"/>
    <property type="match status" value="1"/>
</dbReference>
<evidence type="ECO:0000256" key="9">
    <source>
        <dbReference type="ARBA" id="ARBA00023242"/>
    </source>
</evidence>
<gene>
    <name evidence="13" type="ORF">NDU88_000045</name>
</gene>
<evidence type="ECO:0000313" key="14">
    <source>
        <dbReference type="Proteomes" id="UP001066276"/>
    </source>
</evidence>
<evidence type="ECO:0000256" key="4">
    <source>
        <dbReference type="ARBA" id="ARBA00022771"/>
    </source>
</evidence>
<evidence type="ECO:0000256" key="11">
    <source>
        <dbReference type="SAM" id="MobiDB-lite"/>
    </source>
</evidence>
<feature type="domain" description="C2H2-type" evidence="12">
    <location>
        <begin position="112"/>
        <end position="139"/>
    </location>
</feature>
<feature type="domain" description="C2H2-type" evidence="12">
    <location>
        <begin position="84"/>
        <end position="111"/>
    </location>
</feature>
<feature type="domain" description="C2H2-type" evidence="12">
    <location>
        <begin position="228"/>
        <end position="255"/>
    </location>
</feature>
<keyword evidence="9" id="KW-0539">Nucleus</keyword>
<dbReference type="GO" id="GO:0005634">
    <property type="term" value="C:nucleus"/>
    <property type="evidence" value="ECO:0007669"/>
    <property type="project" value="UniProtKB-SubCell"/>
</dbReference>
<dbReference type="GO" id="GO:0000981">
    <property type="term" value="F:DNA-binding transcription factor activity, RNA polymerase II-specific"/>
    <property type="evidence" value="ECO:0007669"/>
    <property type="project" value="TreeGrafter"/>
</dbReference>
<name>A0AAV7WI74_PLEWA</name>
<keyword evidence="8" id="KW-0804">Transcription</keyword>
<keyword evidence="2" id="KW-0479">Metal-binding</keyword>
<dbReference type="SUPFAM" id="SSF57667">
    <property type="entry name" value="beta-beta-alpha zinc fingers"/>
    <property type="match status" value="3"/>
</dbReference>
<evidence type="ECO:0000256" key="7">
    <source>
        <dbReference type="ARBA" id="ARBA00023125"/>
    </source>
</evidence>
<evidence type="ECO:0000313" key="13">
    <source>
        <dbReference type="EMBL" id="KAJ1212381.1"/>
    </source>
</evidence>
<dbReference type="AlphaFoldDB" id="A0AAV7WI74"/>
<reference evidence="13" key="1">
    <citation type="journal article" date="2022" name="bioRxiv">
        <title>Sequencing and chromosome-scale assembly of the giantPleurodeles waltlgenome.</title>
        <authorList>
            <person name="Brown T."/>
            <person name="Elewa A."/>
            <person name="Iarovenko S."/>
            <person name="Subramanian E."/>
            <person name="Araus A.J."/>
            <person name="Petzold A."/>
            <person name="Susuki M."/>
            <person name="Suzuki K.-i.T."/>
            <person name="Hayashi T."/>
            <person name="Toyoda A."/>
            <person name="Oliveira C."/>
            <person name="Osipova E."/>
            <person name="Leigh N.D."/>
            <person name="Simon A."/>
            <person name="Yun M.H."/>
        </authorList>
    </citation>
    <scope>NUCLEOTIDE SEQUENCE</scope>
    <source>
        <strain evidence="13">20211129_DDA</strain>
        <tissue evidence="13">Liver</tissue>
    </source>
</reference>